<feature type="domain" description="CUB" evidence="3">
    <location>
        <begin position="27"/>
        <end position="109"/>
    </location>
</feature>
<dbReference type="PANTHER" id="PTHR24255:SF31">
    <property type="entry name" value="CUBILIN-LIKE PROTEIN"/>
    <property type="match status" value="1"/>
</dbReference>
<keyword evidence="7" id="KW-1185">Reference proteome</keyword>
<evidence type="ECO:0000313" key="4">
    <source>
        <dbReference type="EMBL" id="CAI4012478.1"/>
    </source>
</evidence>
<dbReference type="InterPro" id="IPR000859">
    <property type="entry name" value="CUB_dom"/>
</dbReference>
<evidence type="ECO:0000313" key="7">
    <source>
        <dbReference type="Proteomes" id="UP001152797"/>
    </source>
</evidence>
<evidence type="ECO:0000256" key="2">
    <source>
        <dbReference type="SAM" id="SignalP"/>
    </source>
</evidence>
<organism evidence="4">
    <name type="scientific">Cladocopium goreaui</name>
    <dbReference type="NCBI Taxonomy" id="2562237"/>
    <lineage>
        <taxon>Eukaryota</taxon>
        <taxon>Sar</taxon>
        <taxon>Alveolata</taxon>
        <taxon>Dinophyceae</taxon>
        <taxon>Suessiales</taxon>
        <taxon>Symbiodiniaceae</taxon>
        <taxon>Cladocopium</taxon>
    </lineage>
</organism>
<dbReference type="InterPro" id="IPR035914">
    <property type="entry name" value="Sperma_CUB_dom_sf"/>
</dbReference>
<feature type="non-terminal residue" evidence="4">
    <location>
        <position position="120"/>
    </location>
</feature>
<feature type="non-terminal residue" evidence="4">
    <location>
        <position position="1"/>
    </location>
</feature>
<proteinExistence type="predicted"/>
<dbReference type="GO" id="GO:0005615">
    <property type="term" value="C:extracellular space"/>
    <property type="evidence" value="ECO:0007669"/>
    <property type="project" value="TreeGrafter"/>
</dbReference>
<dbReference type="Gene3D" id="2.60.120.290">
    <property type="entry name" value="Spermadhesin, CUB domain"/>
    <property type="match status" value="1"/>
</dbReference>
<keyword evidence="2" id="KW-0732">Signal</keyword>
<dbReference type="SUPFAM" id="SSF49854">
    <property type="entry name" value="Spermadhesin, CUB domain"/>
    <property type="match status" value="1"/>
</dbReference>
<dbReference type="EMBL" id="CAMXCT010005486">
    <property type="protein sequence ID" value="CAI4012478.1"/>
    <property type="molecule type" value="Genomic_DNA"/>
</dbReference>
<evidence type="ECO:0000313" key="6">
    <source>
        <dbReference type="EMBL" id="CAL4799790.1"/>
    </source>
</evidence>
<feature type="signal peptide" evidence="2">
    <location>
        <begin position="1"/>
        <end position="15"/>
    </location>
</feature>
<dbReference type="PANTHER" id="PTHR24255">
    <property type="entry name" value="COMPLEMENT COMPONENT 1, S SUBCOMPONENT-RELATED"/>
    <property type="match status" value="1"/>
</dbReference>
<reference evidence="5" key="2">
    <citation type="submission" date="2024-04" db="EMBL/GenBank/DDBJ databases">
        <authorList>
            <person name="Chen Y."/>
            <person name="Shah S."/>
            <person name="Dougan E. K."/>
            <person name="Thang M."/>
            <person name="Chan C."/>
        </authorList>
    </citation>
    <scope>NUCLEOTIDE SEQUENCE [LARGE SCALE GENOMIC DNA]</scope>
</reference>
<dbReference type="EMBL" id="CAMXCT020005486">
    <property type="protein sequence ID" value="CAL1165853.1"/>
    <property type="molecule type" value="Genomic_DNA"/>
</dbReference>
<accession>A0A9P1GGP4</accession>
<dbReference type="Proteomes" id="UP001152797">
    <property type="component" value="Unassembled WGS sequence"/>
</dbReference>
<evidence type="ECO:0000313" key="5">
    <source>
        <dbReference type="EMBL" id="CAL1165853.1"/>
    </source>
</evidence>
<sequence>PRLWLLLAGLELCFADWTVASGACRVDSDGCLQSPRYPSSYRNSQNCEVTVADGNSKSINVKAFDTETGYDILEVNGRQYSGTAGPNDVVPSGTITWSSDYSITAGGWRLCLQELCSFGC</sequence>
<dbReference type="AlphaFoldDB" id="A0A9P1GGP4"/>
<reference evidence="4" key="1">
    <citation type="submission" date="2022-10" db="EMBL/GenBank/DDBJ databases">
        <authorList>
            <person name="Chen Y."/>
            <person name="Dougan E. K."/>
            <person name="Chan C."/>
            <person name="Rhodes N."/>
            <person name="Thang M."/>
        </authorList>
    </citation>
    <scope>NUCLEOTIDE SEQUENCE</scope>
</reference>
<gene>
    <name evidence="4" type="ORF">C1SCF055_LOCUS37538</name>
</gene>
<feature type="chain" id="PRO_5043272781" evidence="2">
    <location>
        <begin position="16"/>
        <end position="120"/>
    </location>
</feature>
<dbReference type="CDD" id="cd00041">
    <property type="entry name" value="CUB"/>
    <property type="match status" value="1"/>
</dbReference>
<dbReference type="EMBL" id="CAMXCT030005486">
    <property type="protein sequence ID" value="CAL4799790.1"/>
    <property type="molecule type" value="Genomic_DNA"/>
</dbReference>
<evidence type="ECO:0000259" key="3">
    <source>
        <dbReference type="Pfam" id="PF00431"/>
    </source>
</evidence>
<evidence type="ECO:0000256" key="1">
    <source>
        <dbReference type="ARBA" id="ARBA00023157"/>
    </source>
</evidence>
<comment type="caution">
    <text evidence="4">The sequence shown here is derived from an EMBL/GenBank/DDBJ whole genome shotgun (WGS) entry which is preliminary data.</text>
</comment>
<dbReference type="Pfam" id="PF00431">
    <property type="entry name" value="CUB"/>
    <property type="match status" value="1"/>
</dbReference>
<name>A0A9P1GGP4_9DINO</name>
<dbReference type="GO" id="GO:0004252">
    <property type="term" value="F:serine-type endopeptidase activity"/>
    <property type="evidence" value="ECO:0007669"/>
    <property type="project" value="TreeGrafter"/>
</dbReference>
<dbReference type="OrthoDB" id="419865at2759"/>
<keyword evidence="1" id="KW-1015">Disulfide bond</keyword>
<protein>
    <submittedName>
        <fullName evidence="6">CUB domain-containing protein</fullName>
    </submittedName>
</protein>